<accession>A0A0R2FHU0</accession>
<keyword evidence="4" id="KW-0560">Oxidoreductase</keyword>
<keyword evidence="2" id="KW-0285">Flavoprotein</keyword>
<dbReference type="GO" id="GO:0008202">
    <property type="term" value="P:steroid metabolic process"/>
    <property type="evidence" value="ECO:0007669"/>
    <property type="project" value="UniProtKB-ARBA"/>
</dbReference>
<organism evidence="6 7">
    <name type="scientific">Lacticaseibacillus camelliae DSM 22697 = JCM 13995</name>
    <dbReference type="NCBI Taxonomy" id="1423730"/>
    <lineage>
        <taxon>Bacteria</taxon>
        <taxon>Bacillati</taxon>
        <taxon>Bacillota</taxon>
        <taxon>Bacilli</taxon>
        <taxon>Lactobacillales</taxon>
        <taxon>Lactobacillaceae</taxon>
        <taxon>Lacticaseibacillus</taxon>
    </lineage>
</organism>
<sequence>MPEVVIIGGGLSGLVAAITARQAGLSCVVIEKGRSLGGDGNYVEGVMGVDSRLQQQAGITIDRTRLLQDELNYSHYEASAPHLKQLIDHSGETIDWLADQGVKFASVGPQGKSWPTIHAFAGGGHAAVATLVAKARQLGVEFCMSTSTQKLLQTAGHLSGVEVMNEVTGQTTKIATDNVILATGGYVDNPELVKKQTPLSDRLMSVSDGKSTGDGMQLAWAAGAMHDSMGALQFGGGAIFDPMLPPFMHMTSEIGVAATQEAILWVNQVGDRFVNEDVNDNMCHAGNALLGQARTFAIFDAEAVKHLSTVGLYKAVGNSPFSPDTLSKLPDELASDLAAHRKYLAKADSLETLAEQLHLPNLVDSVAHYNQQVAAGVDADFGKASAYLTPVKDGPFYAVTLGVGMACAIGGLRIDTHNAVLNAHGYPLPGLYAIGNDAAGMLVGDTYAVTLPGSTAGFAAFSGRNAVAAIVQNK</sequence>
<dbReference type="Pfam" id="PF00890">
    <property type="entry name" value="FAD_binding_2"/>
    <property type="match status" value="1"/>
</dbReference>
<name>A0A0R2FHU0_9LACO</name>
<dbReference type="Gene3D" id="3.50.50.60">
    <property type="entry name" value="FAD/NAD(P)-binding domain"/>
    <property type="match status" value="1"/>
</dbReference>
<dbReference type="Proteomes" id="UP000050865">
    <property type="component" value="Unassembled WGS sequence"/>
</dbReference>
<dbReference type="SUPFAM" id="SSF56425">
    <property type="entry name" value="Succinate dehydrogenase/fumarate reductase flavoprotein, catalytic domain"/>
    <property type="match status" value="1"/>
</dbReference>
<evidence type="ECO:0000313" key="6">
    <source>
        <dbReference type="EMBL" id="KRN25701.1"/>
    </source>
</evidence>
<dbReference type="PANTHER" id="PTHR43400">
    <property type="entry name" value="FUMARATE REDUCTASE"/>
    <property type="match status" value="1"/>
</dbReference>
<dbReference type="PRINTS" id="PR00411">
    <property type="entry name" value="PNDRDTASEI"/>
</dbReference>
<dbReference type="Gene3D" id="3.90.700.10">
    <property type="entry name" value="Succinate dehydrogenase/fumarate reductase flavoprotein, catalytic domain"/>
    <property type="match status" value="1"/>
</dbReference>
<dbReference type="InterPro" id="IPR036188">
    <property type="entry name" value="FAD/NAD-bd_sf"/>
</dbReference>
<dbReference type="AlphaFoldDB" id="A0A0R2FHU0"/>
<feature type="domain" description="FAD-dependent oxidoreductase 2 FAD-binding" evidence="5">
    <location>
        <begin position="4"/>
        <end position="441"/>
    </location>
</feature>
<evidence type="ECO:0000256" key="3">
    <source>
        <dbReference type="ARBA" id="ARBA00022827"/>
    </source>
</evidence>
<comment type="caution">
    <text evidence="6">The sequence shown here is derived from an EMBL/GenBank/DDBJ whole genome shotgun (WGS) entry which is preliminary data.</text>
</comment>
<evidence type="ECO:0000256" key="1">
    <source>
        <dbReference type="ARBA" id="ARBA00001974"/>
    </source>
</evidence>
<dbReference type="SUPFAM" id="SSF51905">
    <property type="entry name" value="FAD/NAD(P)-binding domain"/>
    <property type="match status" value="1"/>
</dbReference>
<dbReference type="EMBL" id="AYZJ01000005">
    <property type="protein sequence ID" value="KRN25701.1"/>
    <property type="molecule type" value="Genomic_DNA"/>
</dbReference>
<dbReference type="InterPro" id="IPR050315">
    <property type="entry name" value="FAD-oxidoreductase_2"/>
</dbReference>
<dbReference type="GO" id="GO:0033765">
    <property type="term" value="F:steroid dehydrogenase activity, acting on the CH-CH group of donors"/>
    <property type="evidence" value="ECO:0007669"/>
    <property type="project" value="UniProtKB-ARBA"/>
</dbReference>
<dbReference type="STRING" id="1423730.FC75_GL002384"/>
<evidence type="ECO:0000259" key="5">
    <source>
        <dbReference type="Pfam" id="PF00890"/>
    </source>
</evidence>
<evidence type="ECO:0000256" key="2">
    <source>
        <dbReference type="ARBA" id="ARBA00022630"/>
    </source>
</evidence>
<dbReference type="RefSeq" id="WP_056988802.1">
    <property type="nucleotide sequence ID" value="NZ_AYZJ01000005.1"/>
</dbReference>
<evidence type="ECO:0000256" key="4">
    <source>
        <dbReference type="ARBA" id="ARBA00023002"/>
    </source>
</evidence>
<gene>
    <name evidence="6" type="ORF">FC75_GL002384</name>
</gene>
<comment type="cofactor">
    <cofactor evidence="1">
        <name>FAD</name>
        <dbReference type="ChEBI" id="CHEBI:57692"/>
    </cofactor>
</comment>
<evidence type="ECO:0000313" key="7">
    <source>
        <dbReference type="Proteomes" id="UP000050865"/>
    </source>
</evidence>
<dbReference type="InterPro" id="IPR027477">
    <property type="entry name" value="Succ_DH/fumarate_Rdtase_cat_sf"/>
</dbReference>
<dbReference type="PATRIC" id="fig|1423730.4.peg.2477"/>
<reference evidence="6 7" key="1">
    <citation type="journal article" date="2015" name="Genome Announc.">
        <title>Expanding the biotechnology potential of lactobacilli through comparative genomics of 213 strains and associated genera.</title>
        <authorList>
            <person name="Sun Z."/>
            <person name="Harris H.M."/>
            <person name="McCann A."/>
            <person name="Guo C."/>
            <person name="Argimon S."/>
            <person name="Zhang W."/>
            <person name="Yang X."/>
            <person name="Jeffery I.B."/>
            <person name="Cooney J.C."/>
            <person name="Kagawa T.F."/>
            <person name="Liu W."/>
            <person name="Song Y."/>
            <person name="Salvetti E."/>
            <person name="Wrobel A."/>
            <person name="Rasinkangas P."/>
            <person name="Parkhill J."/>
            <person name="Rea M.C."/>
            <person name="O'Sullivan O."/>
            <person name="Ritari J."/>
            <person name="Douillard F.P."/>
            <person name="Paul Ross R."/>
            <person name="Yang R."/>
            <person name="Briner A.E."/>
            <person name="Felis G.E."/>
            <person name="de Vos W.M."/>
            <person name="Barrangou R."/>
            <person name="Klaenhammer T.R."/>
            <person name="Caufield P.W."/>
            <person name="Cui Y."/>
            <person name="Zhang H."/>
            <person name="O'Toole P.W."/>
        </authorList>
    </citation>
    <scope>NUCLEOTIDE SEQUENCE [LARGE SCALE GENOMIC DNA]</scope>
    <source>
        <strain evidence="6 7">DSM 22697</strain>
    </source>
</reference>
<protein>
    <submittedName>
        <fullName evidence="6">Fumarate reductase</fullName>
    </submittedName>
</protein>
<keyword evidence="7" id="KW-1185">Reference proteome</keyword>
<dbReference type="PANTHER" id="PTHR43400:SF10">
    <property type="entry name" value="3-OXOSTEROID 1-DEHYDROGENASE"/>
    <property type="match status" value="1"/>
</dbReference>
<dbReference type="InterPro" id="IPR003953">
    <property type="entry name" value="FAD-dep_OxRdtase_2_FAD-bd"/>
</dbReference>
<proteinExistence type="predicted"/>
<keyword evidence="3" id="KW-0274">FAD</keyword>